<protein>
    <recommendedName>
        <fullName evidence="4">ABC transporter permease</fullName>
    </recommendedName>
</protein>
<sequence>MKELMYIRSFSKRRLPVIVGTLLLVIIGSVWLNMAPFRSGFDIADELGGNIFPSSILSVATTDA</sequence>
<evidence type="ECO:0000313" key="3">
    <source>
        <dbReference type="Proteomes" id="UP001222603"/>
    </source>
</evidence>
<reference evidence="2" key="1">
    <citation type="submission" date="2022-10" db="EMBL/GenBank/DDBJ databases">
        <title>Human gut microbiome strain richness.</title>
        <authorList>
            <person name="Chen-Liaw A."/>
        </authorList>
    </citation>
    <scope>NUCLEOTIDE SEQUENCE</scope>
    <source>
        <strain evidence="2">1001713st1_F9_1001713B170221_170320</strain>
    </source>
</reference>
<evidence type="ECO:0000313" key="2">
    <source>
        <dbReference type="EMBL" id="MDC1899652.1"/>
    </source>
</evidence>
<comment type="caution">
    <text evidence="2">The sequence shown here is derived from an EMBL/GenBank/DDBJ whole genome shotgun (WGS) entry which is preliminary data.</text>
</comment>
<feature type="non-terminal residue" evidence="2">
    <location>
        <position position="64"/>
    </location>
</feature>
<organism evidence="2 3">
    <name type="scientific">Bacteroides uniformis</name>
    <dbReference type="NCBI Taxonomy" id="820"/>
    <lineage>
        <taxon>Bacteria</taxon>
        <taxon>Pseudomonadati</taxon>
        <taxon>Bacteroidota</taxon>
        <taxon>Bacteroidia</taxon>
        <taxon>Bacteroidales</taxon>
        <taxon>Bacteroidaceae</taxon>
        <taxon>Bacteroides</taxon>
    </lineage>
</organism>
<proteinExistence type="predicted"/>
<keyword evidence="1" id="KW-0472">Membrane</keyword>
<evidence type="ECO:0000256" key="1">
    <source>
        <dbReference type="SAM" id="Phobius"/>
    </source>
</evidence>
<feature type="transmembrane region" description="Helical" evidence="1">
    <location>
        <begin position="15"/>
        <end position="32"/>
    </location>
</feature>
<accession>A0AAW6GXJ9</accession>
<dbReference type="Proteomes" id="UP001222603">
    <property type="component" value="Unassembled WGS sequence"/>
</dbReference>
<keyword evidence="1" id="KW-0812">Transmembrane</keyword>
<dbReference type="EMBL" id="JAQNSI010000102">
    <property type="protein sequence ID" value="MDC1899652.1"/>
    <property type="molecule type" value="Genomic_DNA"/>
</dbReference>
<keyword evidence="1" id="KW-1133">Transmembrane helix</keyword>
<name>A0AAW6GXJ9_BACUN</name>
<dbReference type="AlphaFoldDB" id="A0AAW6GXJ9"/>
<evidence type="ECO:0008006" key="4">
    <source>
        <dbReference type="Google" id="ProtNLM"/>
    </source>
</evidence>
<gene>
    <name evidence="2" type="ORF">POZ10_03345</name>
</gene>